<evidence type="ECO:0000313" key="1">
    <source>
        <dbReference type="EMBL" id="EYC22556.1"/>
    </source>
</evidence>
<dbReference type="EMBL" id="JARK01001353">
    <property type="protein sequence ID" value="EYC22556.1"/>
    <property type="molecule type" value="Genomic_DNA"/>
</dbReference>
<gene>
    <name evidence="1" type="primary">Acey_s0017.g3420</name>
    <name evidence="1" type="ORF">Y032_0017g3420</name>
</gene>
<name>A0A016V5P4_9BILA</name>
<reference evidence="2" key="1">
    <citation type="journal article" date="2015" name="Nat. Genet.">
        <title>The genome and transcriptome of the zoonotic hookworm Ancylostoma ceylanicum identify infection-specific gene families.</title>
        <authorList>
            <person name="Schwarz E.M."/>
            <person name="Hu Y."/>
            <person name="Antoshechkin I."/>
            <person name="Miller M.M."/>
            <person name="Sternberg P.W."/>
            <person name="Aroian R.V."/>
        </authorList>
    </citation>
    <scope>NUCLEOTIDE SEQUENCE</scope>
    <source>
        <strain evidence="2">HY135</strain>
    </source>
</reference>
<dbReference type="Proteomes" id="UP000024635">
    <property type="component" value="Unassembled WGS sequence"/>
</dbReference>
<accession>A0A016V5P4</accession>
<evidence type="ECO:0000313" key="2">
    <source>
        <dbReference type="Proteomes" id="UP000024635"/>
    </source>
</evidence>
<organism evidence="1 2">
    <name type="scientific">Ancylostoma ceylanicum</name>
    <dbReference type="NCBI Taxonomy" id="53326"/>
    <lineage>
        <taxon>Eukaryota</taxon>
        <taxon>Metazoa</taxon>
        <taxon>Ecdysozoa</taxon>
        <taxon>Nematoda</taxon>
        <taxon>Chromadorea</taxon>
        <taxon>Rhabditida</taxon>
        <taxon>Rhabditina</taxon>
        <taxon>Rhabditomorpha</taxon>
        <taxon>Strongyloidea</taxon>
        <taxon>Ancylostomatidae</taxon>
        <taxon>Ancylostomatinae</taxon>
        <taxon>Ancylostoma</taxon>
    </lineage>
</organism>
<dbReference type="AlphaFoldDB" id="A0A016V5P4"/>
<proteinExistence type="predicted"/>
<sequence length="67" mass="7503">MRSQEWIIHKRALAPPPTPPKGSARIETQKRVFSTVLHGITYNIVSSSSSGFFACGNLKNDLEEWCL</sequence>
<keyword evidence="2" id="KW-1185">Reference proteome</keyword>
<comment type="caution">
    <text evidence="1">The sequence shown here is derived from an EMBL/GenBank/DDBJ whole genome shotgun (WGS) entry which is preliminary data.</text>
</comment>
<protein>
    <submittedName>
        <fullName evidence="1">Uncharacterized protein</fullName>
    </submittedName>
</protein>